<dbReference type="EMBL" id="MHKO01000033">
    <property type="protein sequence ID" value="OGY91932.1"/>
    <property type="molecule type" value="Genomic_DNA"/>
</dbReference>
<organism evidence="4 5">
    <name type="scientific">Candidatus Komeilibacteria bacterium RIFCSPLOWO2_02_FULL_48_11</name>
    <dbReference type="NCBI Taxonomy" id="1798553"/>
    <lineage>
        <taxon>Bacteria</taxon>
        <taxon>Candidatus Komeiliibacteriota</taxon>
    </lineage>
</organism>
<name>A0A1G2BSA5_9BACT</name>
<feature type="transmembrane region" description="Helical" evidence="1">
    <location>
        <begin position="221"/>
        <end position="237"/>
    </location>
</feature>
<dbReference type="STRING" id="1798553.A3H70_02190"/>
<keyword evidence="1" id="KW-1133">Transmembrane helix</keyword>
<protein>
    <recommendedName>
        <fullName evidence="3">TPM domain-containing protein</fullName>
    </recommendedName>
</protein>
<dbReference type="Gene3D" id="3.10.310.50">
    <property type="match status" value="1"/>
</dbReference>
<proteinExistence type="predicted"/>
<accession>A0A1G2BSA5</accession>
<gene>
    <name evidence="4" type="ORF">A3H70_02190</name>
</gene>
<evidence type="ECO:0000313" key="5">
    <source>
        <dbReference type="Proteomes" id="UP000178109"/>
    </source>
</evidence>
<feature type="domain" description="TPM" evidence="3">
    <location>
        <begin position="31"/>
        <end position="154"/>
    </location>
</feature>
<dbReference type="PANTHER" id="PTHR30373">
    <property type="entry name" value="UPF0603 PROTEIN YGCG"/>
    <property type="match status" value="1"/>
</dbReference>
<evidence type="ECO:0000313" key="4">
    <source>
        <dbReference type="EMBL" id="OGY91932.1"/>
    </source>
</evidence>
<dbReference type="AlphaFoldDB" id="A0A1G2BSA5"/>
<comment type="caution">
    <text evidence="4">The sequence shown here is derived from an EMBL/GenBank/DDBJ whole genome shotgun (WGS) entry which is preliminary data.</text>
</comment>
<keyword evidence="1" id="KW-0812">Transmembrane</keyword>
<dbReference type="PANTHER" id="PTHR30373:SF2">
    <property type="entry name" value="UPF0603 PROTEIN YGCG"/>
    <property type="match status" value="1"/>
</dbReference>
<evidence type="ECO:0000256" key="2">
    <source>
        <dbReference type="SAM" id="SignalP"/>
    </source>
</evidence>
<dbReference type="Pfam" id="PF04536">
    <property type="entry name" value="TPM_phosphatase"/>
    <property type="match status" value="1"/>
</dbReference>
<feature type="transmembrane region" description="Helical" evidence="1">
    <location>
        <begin position="175"/>
        <end position="194"/>
    </location>
</feature>
<evidence type="ECO:0000256" key="1">
    <source>
        <dbReference type="SAM" id="Phobius"/>
    </source>
</evidence>
<keyword evidence="2" id="KW-0732">Signal</keyword>
<feature type="signal peptide" evidence="2">
    <location>
        <begin position="1"/>
        <end position="20"/>
    </location>
</feature>
<keyword evidence="1" id="KW-0472">Membrane</keyword>
<sequence length="286" mass="31108">MKKYFLLLLLATLLPTVVFGYTSPGNPTGHINDFANVLSADAKSSLEELLSAYEQKSGHQLSVAIISELKDETIETYAEKLYQEWGIGQKGKDNGALFLVSVNDREMRIEVGYGLEGDLTDIEAKHLVSAVAPPYFRINDYDQGVRAGVVGMIQAIGGDINVLPEPKSETSQLPWGNYFWFAIFIFMWLTSILARSRSWWLGGVVGGVIGIIVWIAVSAWFWTPILVLAGLIFDYFVSIKYKQASAAGNFAGLWWLGGGKHPWDKGGGWGGFGGGSSGGGGASGRW</sequence>
<dbReference type="InterPro" id="IPR007621">
    <property type="entry name" value="TPM_dom"/>
</dbReference>
<reference evidence="4 5" key="1">
    <citation type="journal article" date="2016" name="Nat. Commun.">
        <title>Thousands of microbial genomes shed light on interconnected biogeochemical processes in an aquifer system.</title>
        <authorList>
            <person name="Anantharaman K."/>
            <person name="Brown C.T."/>
            <person name="Hug L.A."/>
            <person name="Sharon I."/>
            <person name="Castelle C.J."/>
            <person name="Probst A.J."/>
            <person name="Thomas B.C."/>
            <person name="Singh A."/>
            <person name="Wilkins M.J."/>
            <person name="Karaoz U."/>
            <person name="Brodie E.L."/>
            <person name="Williams K.H."/>
            <person name="Hubbard S.S."/>
            <person name="Banfield J.F."/>
        </authorList>
    </citation>
    <scope>NUCLEOTIDE SEQUENCE [LARGE SCALE GENOMIC DNA]</scope>
</reference>
<feature type="transmembrane region" description="Helical" evidence="1">
    <location>
        <begin position="199"/>
        <end position="215"/>
    </location>
</feature>
<evidence type="ECO:0000259" key="3">
    <source>
        <dbReference type="Pfam" id="PF04536"/>
    </source>
</evidence>
<dbReference type="Proteomes" id="UP000178109">
    <property type="component" value="Unassembled WGS sequence"/>
</dbReference>
<feature type="chain" id="PRO_5009582139" description="TPM domain-containing protein" evidence="2">
    <location>
        <begin position="21"/>
        <end position="286"/>
    </location>
</feature>